<evidence type="ECO:0000313" key="1">
    <source>
        <dbReference type="EMBL" id="KAJ0175998.1"/>
    </source>
</evidence>
<keyword evidence="2" id="KW-1185">Reference proteome</keyword>
<protein>
    <submittedName>
        <fullName evidence="1">Uncharacterized protein</fullName>
    </submittedName>
</protein>
<dbReference type="EMBL" id="CM034400">
    <property type="protein sequence ID" value="KAJ0175998.1"/>
    <property type="molecule type" value="Genomic_DNA"/>
</dbReference>
<dbReference type="Proteomes" id="UP000824533">
    <property type="component" value="Linkage Group LG14"/>
</dbReference>
<evidence type="ECO:0000313" key="2">
    <source>
        <dbReference type="Proteomes" id="UP000824533"/>
    </source>
</evidence>
<organism evidence="1 2">
    <name type="scientific">Dendrolimus kikuchii</name>
    <dbReference type="NCBI Taxonomy" id="765133"/>
    <lineage>
        <taxon>Eukaryota</taxon>
        <taxon>Metazoa</taxon>
        <taxon>Ecdysozoa</taxon>
        <taxon>Arthropoda</taxon>
        <taxon>Hexapoda</taxon>
        <taxon>Insecta</taxon>
        <taxon>Pterygota</taxon>
        <taxon>Neoptera</taxon>
        <taxon>Endopterygota</taxon>
        <taxon>Lepidoptera</taxon>
        <taxon>Glossata</taxon>
        <taxon>Ditrysia</taxon>
        <taxon>Bombycoidea</taxon>
        <taxon>Lasiocampidae</taxon>
        <taxon>Dendrolimus</taxon>
    </lineage>
</organism>
<gene>
    <name evidence="1" type="ORF">K1T71_008172</name>
</gene>
<name>A0ACC1CWH1_9NEOP</name>
<proteinExistence type="predicted"/>
<reference evidence="1 2" key="1">
    <citation type="journal article" date="2021" name="Front. Genet.">
        <title>Chromosome-Level Genome Assembly Reveals Significant Gene Expansion in the Toll and IMD Signaling Pathways of Dendrolimus kikuchii.</title>
        <authorList>
            <person name="Zhou J."/>
            <person name="Wu P."/>
            <person name="Xiong Z."/>
            <person name="Liu N."/>
            <person name="Zhao N."/>
            <person name="Ji M."/>
            <person name="Qiu Y."/>
            <person name="Yang B."/>
        </authorList>
    </citation>
    <scope>NUCLEOTIDE SEQUENCE [LARGE SCALE GENOMIC DNA]</scope>
    <source>
        <strain evidence="1">Ann1</strain>
    </source>
</reference>
<sequence length="186" mass="20406">MGVDGILDSVDDKAVVVPWIGSTSSKNLFTLVVISSCPKIIENISEALSDVHSKGSYKWKMNVLRSFNLEALLKQAPHTGKIAIDFIVMALDTSNILCLEITKDIVKQVHPDLRSRRVVLVNAGRLPPNSMAISAGELISFSADVGLNLLNANVFIREEAEFLAQRLFRYMEVTIGVKTGIPNINI</sequence>
<comment type="caution">
    <text evidence="1">The sequence shown here is derived from an EMBL/GenBank/DDBJ whole genome shotgun (WGS) entry which is preliminary data.</text>
</comment>
<accession>A0ACC1CWH1</accession>